<protein>
    <submittedName>
        <fullName evidence="2">Uncharacterized protein</fullName>
    </submittedName>
</protein>
<evidence type="ECO:0000313" key="2">
    <source>
        <dbReference type="EMBL" id="CAD7442113.1"/>
    </source>
</evidence>
<feature type="region of interest" description="Disordered" evidence="1">
    <location>
        <begin position="164"/>
        <end position="188"/>
    </location>
</feature>
<organism evidence="2">
    <name type="scientific">Timema bartmani</name>
    <dbReference type="NCBI Taxonomy" id="61472"/>
    <lineage>
        <taxon>Eukaryota</taxon>
        <taxon>Metazoa</taxon>
        <taxon>Ecdysozoa</taxon>
        <taxon>Arthropoda</taxon>
        <taxon>Hexapoda</taxon>
        <taxon>Insecta</taxon>
        <taxon>Pterygota</taxon>
        <taxon>Neoptera</taxon>
        <taxon>Polyneoptera</taxon>
        <taxon>Phasmatodea</taxon>
        <taxon>Timematodea</taxon>
        <taxon>Timematoidea</taxon>
        <taxon>Timematidae</taxon>
        <taxon>Timema</taxon>
    </lineage>
</organism>
<feature type="region of interest" description="Disordered" evidence="1">
    <location>
        <begin position="1"/>
        <end position="29"/>
    </location>
</feature>
<gene>
    <name evidence="2" type="ORF">TBIB3V08_LOCUS4555</name>
</gene>
<dbReference type="AlphaFoldDB" id="A0A7R9EVC9"/>
<sequence>MAKRPVLDKEASFADSTSETGGIGGSSTGVSDRTMIWSEQEVCAKQVTQFSTYACGATAVIYVLETFSFSQRFHSSLAQGVQSQAVVLIPTGTHHLPSINPERRSCHSNPEPVERCVMVKQLRDAWHHQMVFGVGQRGMYLPNPLEFVSEEALWPLGSSGEAERRFGSVEPAQSPAARTAPGPQLGHDERAGLLHFSQLVWRPWRHV</sequence>
<dbReference type="EMBL" id="OD565568">
    <property type="protein sequence ID" value="CAD7442113.1"/>
    <property type="molecule type" value="Genomic_DNA"/>
</dbReference>
<reference evidence="2" key="1">
    <citation type="submission" date="2020-11" db="EMBL/GenBank/DDBJ databases">
        <authorList>
            <person name="Tran Van P."/>
        </authorList>
    </citation>
    <scope>NUCLEOTIDE SEQUENCE</scope>
</reference>
<proteinExistence type="predicted"/>
<accession>A0A7R9EVC9</accession>
<feature type="compositionally biased region" description="Basic and acidic residues" evidence="1">
    <location>
        <begin position="1"/>
        <end position="12"/>
    </location>
</feature>
<evidence type="ECO:0000256" key="1">
    <source>
        <dbReference type="SAM" id="MobiDB-lite"/>
    </source>
</evidence>
<name>A0A7R9EVC9_9NEOP</name>